<organism evidence="2 3">
    <name type="scientific">Diversispora epigaea</name>
    <dbReference type="NCBI Taxonomy" id="1348612"/>
    <lineage>
        <taxon>Eukaryota</taxon>
        <taxon>Fungi</taxon>
        <taxon>Fungi incertae sedis</taxon>
        <taxon>Mucoromycota</taxon>
        <taxon>Glomeromycotina</taxon>
        <taxon>Glomeromycetes</taxon>
        <taxon>Diversisporales</taxon>
        <taxon>Diversisporaceae</taxon>
        <taxon>Diversispora</taxon>
    </lineage>
</organism>
<keyword evidence="3" id="KW-1185">Reference proteome</keyword>
<sequence>MIGEYTCPFYHNSGEVCEKPCMRVEECSYHWKAKKRIPCIECGKPTGSTSGRYPLHIRGNEKTTSIYVYEKWWRSDTLIKLFNERIDPVVKDVCKKQQRQRIRNVASKINRDGHPPVEAPSWTLNTVALMRENRDQSKIVIYDPNTKEKESEGEGEDNTDEDDDDDKNDLIIDTSVNFFKRKPSKSFTPITFEYLQHKRNIYEGYWYRKPSFLLIKRNTPEVIDIDNLQ</sequence>
<feature type="region of interest" description="Disordered" evidence="1">
    <location>
        <begin position="139"/>
        <end position="169"/>
    </location>
</feature>
<name>A0A397IGN7_9GLOM</name>
<reference evidence="2 3" key="1">
    <citation type="submission" date="2018-08" db="EMBL/GenBank/DDBJ databases">
        <title>Genome and evolution of the arbuscular mycorrhizal fungus Diversispora epigaea (formerly Glomus versiforme) and its bacterial endosymbionts.</title>
        <authorList>
            <person name="Sun X."/>
            <person name="Fei Z."/>
            <person name="Harrison M."/>
        </authorList>
    </citation>
    <scope>NUCLEOTIDE SEQUENCE [LARGE SCALE GENOMIC DNA]</scope>
    <source>
        <strain evidence="2 3">IT104</strain>
    </source>
</reference>
<comment type="caution">
    <text evidence="2">The sequence shown here is derived from an EMBL/GenBank/DDBJ whole genome shotgun (WGS) entry which is preliminary data.</text>
</comment>
<gene>
    <name evidence="2" type="ORF">Glove_251g8</name>
</gene>
<accession>A0A397IGN7</accession>
<evidence type="ECO:0000313" key="2">
    <source>
        <dbReference type="EMBL" id="RHZ71860.1"/>
    </source>
</evidence>
<protein>
    <submittedName>
        <fullName evidence="2">Uncharacterized protein</fullName>
    </submittedName>
</protein>
<proteinExistence type="predicted"/>
<dbReference type="EMBL" id="PQFF01000231">
    <property type="protein sequence ID" value="RHZ71860.1"/>
    <property type="molecule type" value="Genomic_DNA"/>
</dbReference>
<feature type="compositionally biased region" description="Acidic residues" evidence="1">
    <location>
        <begin position="153"/>
        <end position="167"/>
    </location>
</feature>
<evidence type="ECO:0000313" key="3">
    <source>
        <dbReference type="Proteomes" id="UP000266861"/>
    </source>
</evidence>
<dbReference type="OrthoDB" id="2421582at2759"/>
<evidence type="ECO:0000256" key="1">
    <source>
        <dbReference type="SAM" id="MobiDB-lite"/>
    </source>
</evidence>
<dbReference type="Proteomes" id="UP000266861">
    <property type="component" value="Unassembled WGS sequence"/>
</dbReference>
<dbReference type="AlphaFoldDB" id="A0A397IGN7"/>